<sequence length="467" mass="51066">MVRILYWNLQKFSGPKIKGMAGGPALMAQDRLNHILEVITPGWPKATRAPDIIVIVEVFAGTAEVLDGGVVLPSDSNAAGGVLTLLEAIRLRLGPNWWVVPPIPTGSYGKREAVAVFYNSDNLIFAGPYVYAKEPVPWNPLNKALPPTPVNLGNMVKYDYVWTQFLHPDDDNRRSPAPDGTLVYESQWAGDWQHLRNNQPMNFPNANDRKPFFVRFREVHGPRVIKVFGVHTSPTVAAGATRQLEYIPDVATVANDEVAVVVGDFNVDPFFSNSLIPNLPLNHLDNPYEGLVNTPGMGGLGYRMVINPCPPGSFVPHPNRMPYCLTFLLPTNVARPFNANGVAPTPQQNVYPRFGYLGSYYASTQTVTDQGCYDNAFVKYGPNLNPIASHMATIVNPVVGKPYDKAPLPAGVTADLTGGYPQPSWIAPPIPQPGGINPGPLMNAFDAYGNYWLIRSVSDHLALAFDV</sequence>
<name>A0A919QHJ5_9ACTN</name>
<accession>A0A919QHJ5</accession>
<proteinExistence type="predicted"/>
<comment type="caution">
    <text evidence="1">The sequence shown here is derived from an EMBL/GenBank/DDBJ whole genome shotgun (WGS) entry which is preliminary data.</text>
</comment>
<dbReference type="Proteomes" id="UP000640052">
    <property type="component" value="Unassembled WGS sequence"/>
</dbReference>
<dbReference type="EMBL" id="BOOA01000038">
    <property type="protein sequence ID" value="GIH26337.1"/>
    <property type="molecule type" value="Genomic_DNA"/>
</dbReference>
<gene>
    <name evidence="1" type="ORF">Aph01nite_46470</name>
</gene>
<evidence type="ECO:0000313" key="2">
    <source>
        <dbReference type="Proteomes" id="UP000640052"/>
    </source>
</evidence>
<dbReference type="SUPFAM" id="SSF56219">
    <property type="entry name" value="DNase I-like"/>
    <property type="match status" value="1"/>
</dbReference>
<protein>
    <recommendedName>
        <fullName evidence="3">Endonuclease/exonuclease/phosphatase domain-containing protein</fullName>
    </recommendedName>
</protein>
<keyword evidence="2" id="KW-1185">Reference proteome</keyword>
<reference evidence="1" key="1">
    <citation type="submission" date="2021-01" db="EMBL/GenBank/DDBJ databases">
        <title>Whole genome shotgun sequence of Acrocarpospora phusangensis NBRC 108782.</title>
        <authorList>
            <person name="Komaki H."/>
            <person name="Tamura T."/>
        </authorList>
    </citation>
    <scope>NUCLEOTIDE SEQUENCE</scope>
    <source>
        <strain evidence="1">NBRC 108782</strain>
    </source>
</reference>
<evidence type="ECO:0008006" key="3">
    <source>
        <dbReference type="Google" id="ProtNLM"/>
    </source>
</evidence>
<dbReference type="RefSeq" id="WP_204043016.1">
    <property type="nucleotide sequence ID" value="NZ_BOOA01000038.1"/>
</dbReference>
<dbReference type="Gene3D" id="3.60.10.10">
    <property type="entry name" value="Endonuclease/exonuclease/phosphatase"/>
    <property type="match status" value="1"/>
</dbReference>
<dbReference type="InterPro" id="IPR036691">
    <property type="entry name" value="Endo/exonu/phosph_ase_sf"/>
</dbReference>
<dbReference type="AlphaFoldDB" id="A0A919QHJ5"/>
<organism evidence="1 2">
    <name type="scientific">Acrocarpospora phusangensis</name>
    <dbReference type="NCBI Taxonomy" id="1070424"/>
    <lineage>
        <taxon>Bacteria</taxon>
        <taxon>Bacillati</taxon>
        <taxon>Actinomycetota</taxon>
        <taxon>Actinomycetes</taxon>
        <taxon>Streptosporangiales</taxon>
        <taxon>Streptosporangiaceae</taxon>
        <taxon>Acrocarpospora</taxon>
    </lineage>
</organism>
<evidence type="ECO:0000313" key="1">
    <source>
        <dbReference type="EMBL" id="GIH26337.1"/>
    </source>
</evidence>